<feature type="domain" description="Beta-ketoacyl synthase-like N-terminal" evidence="4">
    <location>
        <begin position="29"/>
        <end position="121"/>
    </location>
</feature>
<dbReference type="InterPro" id="IPR014030">
    <property type="entry name" value="Ketoacyl_synth_N"/>
</dbReference>
<evidence type="ECO:0000313" key="5">
    <source>
        <dbReference type="EMBL" id="KAK8079181.1"/>
    </source>
</evidence>
<dbReference type="InterPro" id="IPR050091">
    <property type="entry name" value="PKS_NRPS_Biosynth_Enz"/>
</dbReference>
<feature type="region of interest" description="Disordered" evidence="3">
    <location>
        <begin position="1"/>
        <end position="26"/>
    </location>
</feature>
<dbReference type="GeneID" id="92087460"/>
<organism evidence="5 6">
    <name type="scientific">Apiospora phragmitis</name>
    <dbReference type="NCBI Taxonomy" id="2905665"/>
    <lineage>
        <taxon>Eukaryota</taxon>
        <taxon>Fungi</taxon>
        <taxon>Dikarya</taxon>
        <taxon>Ascomycota</taxon>
        <taxon>Pezizomycotina</taxon>
        <taxon>Sordariomycetes</taxon>
        <taxon>Xylariomycetidae</taxon>
        <taxon>Amphisphaeriales</taxon>
        <taxon>Apiosporaceae</taxon>
        <taxon>Apiospora</taxon>
    </lineage>
</organism>
<dbReference type="InterPro" id="IPR016039">
    <property type="entry name" value="Thiolase-like"/>
</dbReference>
<dbReference type="Gene3D" id="3.40.47.10">
    <property type="match status" value="1"/>
</dbReference>
<keyword evidence="1" id="KW-0596">Phosphopantetheine</keyword>
<dbReference type="PANTHER" id="PTHR43775:SF29">
    <property type="entry name" value="ASPERFURANONE POLYKETIDE SYNTHASE AFOG-RELATED"/>
    <property type="match status" value="1"/>
</dbReference>
<protein>
    <submittedName>
        <fullName evidence="5">Ketoacyl-synt-domain-containing protein</fullName>
    </submittedName>
</protein>
<evidence type="ECO:0000256" key="3">
    <source>
        <dbReference type="SAM" id="MobiDB-lite"/>
    </source>
</evidence>
<dbReference type="EMBL" id="JAQQWL010000003">
    <property type="protein sequence ID" value="KAK8079181.1"/>
    <property type="molecule type" value="Genomic_DNA"/>
</dbReference>
<dbReference type="SUPFAM" id="SSF53901">
    <property type="entry name" value="Thiolase-like"/>
    <property type="match status" value="1"/>
</dbReference>
<evidence type="ECO:0000313" key="6">
    <source>
        <dbReference type="Proteomes" id="UP001480595"/>
    </source>
</evidence>
<name>A0ABR1W6S4_9PEZI</name>
<sequence length="123" mass="13283">MSLPTNGTNGTHRDNVPNGAGGRTGNNATPIAIVGMACRFPGNVTSPSQLWELCVSGKDGWQPIPESRFDNKSLYHKDYSRAGRSHVEGGYFMGEDISLFDAAFFNLAADVASSDPMKLMFTH</sequence>
<gene>
    <name evidence="5" type="ORF">PG994_002988</name>
</gene>
<dbReference type="Proteomes" id="UP001480595">
    <property type="component" value="Unassembled WGS sequence"/>
</dbReference>
<evidence type="ECO:0000256" key="1">
    <source>
        <dbReference type="ARBA" id="ARBA00022450"/>
    </source>
</evidence>
<comment type="caution">
    <text evidence="5">The sequence shown here is derived from an EMBL/GenBank/DDBJ whole genome shotgun (WGS) entry which is preliminary data.</text>
</comment>
<accession>A0ABR1W6S4</accession>
<dbReference type="PANTHER" id="PTHR43775">
    <property type="entry name" value="FATTY ACID SYNTHASE"/>
    <property type="match status" value="1"/>
</dbReference>
<reference evidence="5 6" key="1">
    <citation type="submission" date="2023-01" db="EMBL/GenBank/DDBJ databases">
        <title>Analysis of 21 Apiospora genomes using comparative genomics revels a genus with tremendous synthesis potential of carbohydrate active enzymes and secondary metabolites.</title>
        <authorList>
            <person name="Sorensen T."/>
        </authorList>
    </citation>
    <scope>NUCLEOTIDE SEQUENCE [LARGE SCALE GENOMIC DNA]</scope>
    <source>
        <strain evidence="5 6">CBS 135458</strain>
    </source>
</reference>
<proteinExistence type="predicted"/>
<dbReference type="Pfam" id="PF00109">
    <property type="entry name" value="ketoacyl-synt"/>
    <property type="match status" value="1"/>
</dbReference>
<evidence type="ECO:0000256" key="2">
    <source>
        <dbReference type="ARBA" id="ARBA00022553"/>
    </source>
</evidence>
<keyword evidence="2" id="KW-0597">Phosphoprotein</keyword>
<dbReference type="RefSeq" id="XP_066720252.1">
    <property type="nucleotide sequence ID" value="XM_066854397.1"/>
</dbReference>
<feature type="compositionally biased region" description="Polar residues" evidence="3">
    <location>
        <begin position="1"/>
        <end position="10"/>
    </location>
</feature>
<evidence type="ECO:0000259" key="4">
    <source>
        <dbReference type="Pfam" id="PF00109"/>
    </source>
</evidence>
<keyword evidence="6" id="KW-1185">Reference proteome</keyword>